<proteinExistence type="predicted"/>
<dbReference type="RefSeq" id="WP_291676233.1">
    <property type="nucleotide sequence ID" value="NZ_JBHSLV010000007.1"/>
</dbReference>
<protein>
    <submittedName>
        <fullName evidence="2">Uncharacterized protein</fullName>
    </submittedName>
</protein>
<feature type="region of interest" description="Disordered" evidence="1">
    <location>
        <begin position="1"/>
        <end position="23"/>
    </location>
</feature>
<evidence type="ECO:0000256" key="1">
    <source>
        <dbReference type="SAM" id="MobiDB-lite"/>
    </source>
</evidence>
<dbReference type="Proteomes" id="UP001596104">
    <property type="component" value="Unassembled WGS sequence"/>
</dbReference>
<evidence type="ECO:0000313" key="2">
    <source>
        <dbReference type="EMBL" id="MFC5391667.1"/>
    </source>
</evidence>
<organism evidence="2 3">
    <name type="scientific">Bosea vestrisii</name>
    <dbReference type="NCBI Taxonomy" id="151416"/>
    <lineage>
        <taxon>Bacteria</taxon>
        <taxon>Pseudomonadati</taxon>
        <taxon>Pseudomonadota</taxon>
        <taxon>Alphaproteobacteria</taxon>
        <taxon>Hyphomicrobiales</taxon>
        <taxon>Boseaceae</taxon>
        <taxon>Bosea</taxon>
    </lineage>
</organism>
<keyword evidence="3" id="KW-1185">Reference proteome</keyword>
<comment type="caution">
    <text evidence="2">The sequence shown here is derived from an EMBL/GenBank/DDBJ whole genome shotgun (WGS) entry which is preliminary data.</text>
</comment>
<name>A0ABW0H5N6_9HYPH</name>
<evidence type="ECO:0000313" key="3">
    <source>
        <dbReference type="Proteomes" id="UP001596104"/>
    </source>
</evidence>
<reference evidence="3" key="1">
    <citation type="journal article" date="2019" name="Int. J. Syst. Evol. Microbiol.">
        <title>The Global Catalogue of Microorganisms (GCM) 10K type strain sequencing project: providing services to taxonomists for standard genome sequencing and annotation.</title>
        <authorList>
            <consortium name="The Broad Institute Genomics Platform"/>
            <consortium name="The Broad Institute Genome Sequencing Center for Infectious Disease"/>
            <person name="Wu L."/>
            <person name="Ma J."/>
        </authorList>
    </citation>
    <scope>NUCLEOTIDE SEQUENCE [LARGE SCALE GENOMIC DNA]</scope>
    <source>
        <strain evidence="3">CGMCC 1.16326</strain>
    </source>
</reference>
<gene>
    <name evidence="2" type="ORF">ACFPPC_03315</name>
</gene>
<sequence>MSMALTERRPLRSQDLSGAGKGSMESFFAGWRLVTTYAYIVVRKER</sequence>
<feature type="compositionally biased region" description="Basic and acidic residues" evidence="1">
    <location>
        <begin position="1"/>
        <end position="12"/>
    </location>
</feature>
<dbReference type="EMBL" id="JBHSLV010000007">
    <property type="protein sequence ID" value="MFC5391667.1"/>
    <property type="molecule type" value="Genomic_DNA"/>
</dbReference>
<accession>A0ABW0H5N6</accession>